<dbReference type="AlphaFoldDB" id="A0A7W9SNS1"/>
<name>A0A7W9SNS1_ARMRO</name>
<keyword evidence="3 5" id="KW-0472">Membrane</keyword>
<evidence type="ECO:0000256" key="3">
    <source>
        <dbReference type="ARBA" id="ARBA00023136"/>
    </source>
</evidence>
<feature type="domain" description="SHS2" evidence="7">
    <location>
        <begin position="5"/>
        <end position="193"/>
    </location>
</feature>
<organism evidence="8 9">
    <name type="scientific">Armatimonas rosea</name>
    <dbReference type="NCBI Taxonomy" id="685828"/>
    <lineage>
        <taxon>Bacteria</taxon>
        <taxon>Bacillati</taxon>
        <taxon>Armatimonadota</taxon>
        <taxon>Armatimonadia</taxon>
        <taxon>Armatimonadales</taxon>
        <taxon>Armatimonadaceae</taxon>
        <taxon>Armatimonas</taxon>
    </lineage>
</organism>
<dbReference type="SMART" id="SM00842">
    <property type="entry name" value="FtsA"/>
    <property type="match status" value="1"/>
</dbReference>
<comment type="subunit">
    <text evidence="5">Self-interacts. Interacts with FtsZ.</text>
</comment>
<evidence type="ECO:0000256" key="2">
    <source>
        <dbReference type="ARBA" id="ARBA00022618"/>
    </source>
</evidence>
<dbReference type="InterPro" id="IPR043129">
    <property type="entry name" value="ATPase_NBD"/>
</dbReference>
<dbReference type="GO" id="GO:0043093">
    <property type="term" value="P:FtsZ-dependent cytokinesis"/>
    <property type="evidence" value="ECO:0007669"/>
    <property type="project" value="UniProtKB-UniRule"/>
</dbReference>
<comment type="caution">
    <text evidence="8">The sequence shown here is derived from an EMBL/GenBank/DDBJ whole genome shotgun (WGS) entry which is preliminary data.</text>
</comment>
<dbReference type="CDD" id="cd24048">
    <property type="entry name" value="ASKHA_NBD_FtsA"/>
    <property type="match status" value="1"/>
</dbReference>
<gene>
    <name evidence="5" type="primary">ftsA</name>
    <name evidence="8" type="ORF">HNQ39_001482</name>
</gene>
<dbReference type="EMBL" id="JACHGW010000001">
    <property type="protein sequence ID" value="MBB6049720.1"/>
    <property type="molecule type" value="Genomic_DNA"/>
</dbReference>
<evidence type="ECO:0000256" key="6">
    <source>
        <dbReference type="PIRNR" id="PIRNR003101"/>
    </source>
</evidence>
<dbReference type="Pfam" id="PF02491">
    <property type="entry name" value="SHS2_FTSA"/>
    <property type="match status" value="1"/>
</dbReference>
<keyword evidence="1 5" id="KW-1003">Cell membrane</keyword>
<dbReference type="PIRSF" id="PIRSF003101">
    <property type="entry name" value="FtsA"/>
    <property type="match status" value="1"/>
</dbReference>
<evidence type="ECO:0000259" key="7">
    <source>
        <dbReference type="SMART" id="SM00842"/>
    </source>
</evidence>
<dbReference type="Pfam" id="PF14450">
    <property type="entry name" value="FtsA"/>
    <property type="match status" value="1"/>
</dbReference>
<sequence>MSELVVALDIGTTKVCTLVAEAQAGQGIKLLGVGTVPCGGLRRGAVVDMARTVEAISASVDMAGTAAGVEIQSVLVGITGEHIASLNARGVAAVLSPEREVRRADVERVLESARLIVLPPDREIVHVLPRYFTLDGQEGIKNPVGMCGTRLEVDTHIVTGASALLRNVTACVEKAGLAIEELILEPMASGEAVLLPAERELGVALLDIGGGTTDIALFRQGEICHSGVVPVGGELVTRDVAAFLRTSLEEAERIKCASGCAQPEALSPEETLPYVLLGSDGQGQAARRELAEVIEARCVEQMQLVRKELLRSNLFDALPAGVVLCGGGALLPGLVPLTEKVLGMPVRLGCVRAASAQAAGLAPPSFATAFGLIQWGAKRVTPKQTRRPRGILARLSALLPQRRSA</sequence>
<comment type="similarity">
    <text evidence="5 6">Belongs to the FtsA/MreB family.</text>
</comment>
<evidence type="ECO:0000313" key="8">
    <source>
        <dbReference type="EMBL" id="MBB6049720.1"/>
    </source>
</evidence>
<reference evidence="8 9" key="1">
    <citation type="submission" date="2020-08" db="EMBL/GenBank/DDBJ databases">
        <title>Genomic Encyclopedia of Type Strains, Phase IV (KMG-IV): sequencing the most valuable type-strain genomes for metagenomic binning, comparative biology and taxonomic classification.</title>
        <authorList>
            <person name="Goeker M."/>
        </authorList>
    </citation>
    <scope>NUCLEOTIDE SEQUENCE [LARGE SCALE GENOMIC DNA]</scope>
    <source>
        <strain evidence="8 9">DSM 23562</strain>
    </source>
</reference>
<evidence type="ECO:0000313" key="9">
    <source>
        <dbReference type="Proteomes" id="UP000520814"/>
    </source>
</evidence>
<dbReference type="PANTHER" id="PTHR32432:SF4">
    <property type="entry name" value="CELL DIVISION PROTEIN FTSA"/>
    <property type="match status" value="1"/>
</dbReference>
<comment type="function">
    <text evidence="5 6">Cell division protein that is involved in the assembly of the Z ring. May serve as a membrane anchor for the Z ring.</text>
</comment>
<keyword evidence="4 5" id="KW-0131">Cell cycle</keyword>
<dbReference type="InterPro" id="IPR020823">
    <property type="entry name" value="Cell_div_FtsA"/>
</dbReference>
<dbReference type="GO" id="GO:0009898">
    <property type="term" value="C:cytoplasmic side of plasma membrane"/>
    <property type="evidence" value="ECO:0007669"/>
    <property type="project" value="UniProtKB-UniRule"/>
</dbReference>
<dbReference type="GO" id="GO:0032153">
    <property type="term" value="C:cell division site"/>
    <property type="evidence" value="ECO:0007669"/>
    <property type="project" value="UniProtKB-UniRule"/>
</dbReference>
<dbReference type="InterPro" id="IPR003494">
    <property type="entry name" value="SHS2_FtsA"/>
</dbReference>
<accession>A0A7W9SNS1</accession>
<dbReference type="Proteomes" id="UP000520814">
    <property type="component" value="Unassembled WGS sequence"/>
</dbReference>
<protein>
    <recommendedName>
        <fullName evidence="5 6">Cell division protein FtsA</fullName>
    </recommendedName>
</protein>
<dbReference type="Gene3D" id="3.30.1490.110">
    <property type="match status" value="1"/>
</dbReference>
<proteinExistence type="inferred from homology"/>
<dbReference type="RefSeq" id="WP_184193315.1">
    <property type="nucleotide sequence ID" value="NZ_JACHGW010000001.1"/>
</dbReference>
<evidence type="ECO:0000256" key="1">
    <source>
        <dbReference type="ARBA" id="ARBA00022475"/>
    </source>
</evidence>
<evidence type="ECO:0000256" key="5">
    <source>
        <dbReference type="HAMAP-Rule" id="MF_02033"/>
    </source>
</evidence>
<keyword evidence="9" id="KW-1185">Reference proteome</keyword>
<evidence type="ECO:0000256" key="4">
    <source>
        <dbReference type="ARBA" id="ARBA00023306"/>
    </source>
</evidence>
<dbReference type="HAMAP" id="MF_02033">
    <property type="entry name" value="FtsA"/>
    <property type="match status" value="1"/>
</dbReference>
<dbReference type="Gene3D" id="3.30.420.40">
    <property type="match status" value="1"/>
</dbReference>
<dbReference type="PANTHER" id="PTHR32432">
    <property type="entry name" value="CELL DIVISION PROTEIN FTSA-RELATED"/>
    <property type="match status" value="1"/>
</dbReference>
<comment type="subcellular location">
    <subcellularLocation>
        <location evidence="5">Cell membrane</location>
        <topology evidence="5">Peripheral membrane protein</topology>
        <orientation evidence="5">Cytoplasmic side</orientation>
    </subcellularLocation>
    <text evidence="5">Localizes to the Z ring in an FtsZ-dependent manner. Targeted to the membrane through a conserved C-terminal amphipathic helix.</text>
</comment>
<dbReference type="NCBIfam" id="TIGR01174">
    <property type="entry name" value="ftsA"/>
    <property type="match status" value="1"/>
</dbReference>
<dbReference type="InterPro" id="IPR050696">
    <property type="entry name" value="FtsA/MreB"/>
</dbReference>
<dbReference type="SUPFAM" id="SSF53067">
    <property type="entry name" value="Actin-like ATPase domain"/>
    <property type="match status" value="2"/>
</dbReference>
<keyword evidence="2 5" id="KW-0132">Cell division</keyword>